<name>N4W9A1_9BACI</name>
<comment type="caution">
    <text evidence="1">The sequence shown here is derived from an EMBL/GenBank/DDBJ whole genome shotgun (WGS) entry which is preliminary data.</text>
</comment>
<keyword evidence="2" id="KW-1185">Reference proteome</keyword>
<evidence type="ECO:0000313" key="2">
    <source>
        <dbReference type="Proteomes" id="UP000012283"/>
    </source>
</evidence>
<dbReference type="AlphaFoldDB" id="N4W9A1"/>
<protein>
    <submittedName>
        <fullName evidence="1">Uncharacterized protein</fullName>
    </submittedName>
</protein>
<accession>N4W9A1</accession>
<organism evidence="1 2">
    <name type="scientific">Gracilibacillus halophilus YIM-C55.5</name>
    <dbReference type="NCBI Taxonomy" id="1308866"/>
    <lineage>
        <taxon>Bacteria</taxon>
        <taxon>Bacillati</taxon>
        <taxon>Bacillota</taxon>
        <taxon>Bacilli</taxon>
        <taxon>Bacillales</taxon>
        <taxon>Bacillaceae</taxon>
        <taxon>Gracilibacillus</taxon>
    </lineage>
</organism>
<sequence>MDKASDIGGIATRRFGNKGSVKPVSNMNEFFNMEFGKSISNSLSKIDSFII</sequence>
<proteinExistence type="predicted"/>
<gene>
    <name evidence="1" type="ORF">J416_08434</name>
</gene>
<dbReference type="Proteomes" id="UP000012283">
    <property type="component" value="Unassembled WGS sequence"/>
</dbReference>
<feature type="non-terminal residue" evidence="1">
    <location>
        <position position="51"/>
    </location>
</feature>
<reference evidence="1 2" key="1">
    <citation type="submission" date="2013-03" db="EMBL/GenBank/DDBJ databases">
        <title>Draft genome sequence of Gracibacillus halophilus YIM-C55.5, a moderately halophilic and thermophilic organism from the Xiaochaidamu salt lake.</title>
        <authorList>
            <person name="Sugumar T."/>
            <person name="Polireddy D.R."/>
            <person name="Antony A."/>
            <person name="Madhava Y.R."/>
            <person name="Sivakumar N."/>
        </authorList>
    </citation>
    <scope>NUCLEOTIDE SEQUENCE [LARGE SCALE GENOMIC DNA]</scope>
    <source>
        <strain evidence="1 2">YIM-C55.5</strain>
    </source>
</reference>
<dbReference type="EMBL" id="APML01000028">
    <property type="protein sequence ID" value="ENH96863.1"/>
    <property type="molecule type" value="Genomic_DNA"/>
</dbReference>
<evidence type="ECO:0000313" key="1">
    <source>
        <dbReference type="EMBL" id="ENH96863.1"/>
    </source>
</evidence>